<evidence type="ECO:0000313" key="3">
    <source>
        <dbReference type="Proteomes" id="UP001174208"/>
    </source>
</evidence>
<name>A0ABT8KBN0_9MICO</name>
<gene>
    <name evidence="2" type="ORF">P5G50_05440</name>
</gene>
<keyword evidence="3" id="KW-1185">Reference proteome</keyword>
<dbReference type="RefSeq" id="WP_301210314.1">
    <property type="nucleotide sequence ID" value="NZ_JAROCF010000001.1"/>
</dbReference>
<accession>A0ABT8KBN0</accession>
<evidence type="ECO:0008006" key="4">
    <source>
        <dbReference type="Google" id="ProtNLM"/>
    </source>
</evidence>
<dbReference type="PROSITE" id="PS51257">
    <property type="entry name" value="PROKAR_LIPOPROTEIN"/>
    <property type="match status" value="1"/>
</dbReference>
<evidence type="ECO:0000313" key="2">
    <source>
        <dbReference type="EMBL" id="MDN4613892.1"/>
    </source>
</evidence>
<feature type="signal peptide" evidence="1">
    <location>
        <begin position="1"/>
        <end position="27"/>
    </location>
</feature>
<proteinExistence type="predicted"/>
<comment type="caution">
    <text evidence="2">The sequence shown here is derived from an EMBL/GenBank/DDBJ whole genome shotgun (WGS) entry which is preliminary data.</text>
</comment>
<organism evidence="2 3">
    <name type="scientific">Leifsonia williamsii</name>
    <dbReference type="NCBI Taxonomy" id="3035919"/>
    <lineage>
        <taxon>Bacteria</taxon>
        <taxon>Bacillati</taxon>
        <taxon>Actinomycetota</taxon>
        <taxon>Actinomycetes</taxon>
        <taxon>Micrococcales</taxon>
        <taxon>Microbacteriaceae</taxon>
        <taxon>Leifsonia</taxon>
    </lineage>
</organism>
<reference evidence="2" key="1">
    <citation type="submission" date="2023-06" db="EMBL/GenBank/DDBJ databases">
        <title>MT1 and MT2 Draft Genomes of Novel Species.</title>
        <authorList>
            <person name="Venkateswaran K."/>
        </authorList>
    </citation>
    <scope>NUCLEOTIDE SEQUENCE</scope>
    <source>
        <strain evidence="2">F6_8S_P_1B</strain>
    </source>
</reference>
<protein>
    <recommendedName>
        <fullName evidence="4">Lipoprotein</fullName>
    </recommendedName>
</protein>
<feature type="chain" id="PRO_5045133779" description="Lipoprotein" evidence="1">
    <location>
        <begin position="28"/>
        <end position="281"/>
    </location>
</feature>
<dbReference type="Proteomes" id="UP001174208">
    <property type="component" value="Unassembled WGS sequence"/>
</dbReference>
<keyword evidence="1" id="KW-0732">Signal</keyword>
<evidence type="ECO:0000256" key="1">
    <source>
        <dbReference type="SAM" id="SignalP"/>
    </source>
</evidence>
<sequence length="281" mass="29155">MTWRGARSRALTAVLAAALLAALTACAGLAGPRSGDDVAHDAARAEADRIAKAIDDSRPRNVLASDFAYRYSDVSGSGGRMDPDTHAELTVDAVSWDGMTRDAGGARFVLSIGAHVQAQSSSFGAESWGEGDWAGCFAFRTYAFFEWRRTSVDGVTCPPVAPSPPPSPAPPPALPDDAAARLTAVLTDATDSSSLADGLEAAFPDDQVRRDEVTGAHLTRDSGAEGTVLGAAVGISGTKDCWVGKRDAAGAVHVWRPEKITLEAGEAGCTLSNALHPVKTH</sequence>
<dbReference type="EMBL" id="JAROCF010000001">
    <property type="protein sequence ID" value="MDN4613892.1"/>
    <property type="molecule type" value="Genomic_DNA"/>
</dbReference>